<evidence type="ECO:0000313" key="3">
    <source>
        <dbReference type="WBParaSite" id="OFLC_0000282801-mRNA-1"/>
    </source>
</evidence>
<accession>A0A183H5R9</accession>
<evidence type="ECO:0000313" key="2">
    <source>
        <dbReference type="Proteomes" id="UP000267606"/>
    </source>
</evidence>
<dbReference type="WBParaSite" id="OFLC_0000282801-mRNA-1">
    <property type="protein sequence ID" value="OFLC_0000282801-mRNA-1"/>
    <property type="gene ID" value="OFLC_0000282801"/>
</dbReference>
<reference evidence="1 2" key="2">
    <citation type="submission" date="2018-11" db="EMBL/GenBank/DDBJ databases">
        <authorList>
            <consortium name="Pathogen Informatics"/>
        </authorList>
    </citation>
    <scope>NUCLEOTIDE SEQUENCE [LARGE SCALE GENOMIC DNA]</scope>
</reference>
<name>A0A183H5R9_9BILA</name>
<dbReference type="AlphaFoldDB" id="A0A183H5R9"/>
<protein>
    <submittedName>
        <fullName evidence="1 3">Uncharacterized protein</fullName>
    </submittedName>
</protein>
<sequence>MVIIMIIKRREGRRRGGSIIGEDDWYMLSKKRGQISHYNDDKNVDDIENDSLFQPRSLFFRYFKNKLNDDLTTTKETICSFPTPPSIHPFILIPTDSFNPQ</sequence>
<keyword evidence="2" id="KW-1185">Reference proteome</keyword>
<dbReference type="EMBL" id="UZAJ01001729">
    <property type="protein sequence ID" value="VDO34370.1"/>
    <property type="molecule type" value="Genomic_DNA"/>
</dbReference>
<reference evidence="3" key="1">
    <citation type="submission" date="2016-06" db="UniProtKB">
        <authorList>
            <consortium name="WormBaseParasite"/>
        </authorList>
    </citation>
    <scope>IDENTIFICATION</scope>
</reference>
<dbReference type="Proteomes" id="UP000267606">
    <property type="component" value="Unassembled WGS sequence"/>
</dbReference>
<gene>
    <name evidence="1" type="ORF">OFLC_LOCUS2829</name>
</gene>
<evidence type="ECO:0000313" key="1">
    <source>
        <dbReference type="EMBL" id="VDO34370.1"/>
    </source>
</evidence>
<proteinExistence type="predicted"/>
<organism evidence="3">
    <name type="scientific">Onchocerca flexuosa</name>
    <dbReference type="NCBI Taxonomy" id="387005"/>
    <lineage>
        <taxon>Eukaryota</taxon>
        <taxon>Metazoa</taxon>
        <taxon>Ecdysozoa</taxon>
        <taxon>Nematoda</taxon>
        <taxon>Chromadorea</taxon>
        <taxon>Rhabditida</taxon>
        <taxon>Spirurina</taxon>
        <taxon>Spiruromorpha</taxon>
        <taxon>Filarioidea</taxon>
        <taxon>Onchocercidae</taxon>
        <taxon>Onchocerca</taxon>
    </lineage>
</organism>